<dbReference type="GO" id="GO:0006355">
    <property type="term" value="P:regulation of DNA-templated transcription"/>
    <property type="evidence" value="ECO:0007669"/>
    <property type="project" value="InterPro"/>
</dbReference>
<dbReference type="SUPFAM" id="SSF47598">
    <property type="entry name" value="Ribbon-helix-helix"/>
    <property type="match status" value="1"/>
</dbReference>
<gene>
    <name evidence="2" type="ORF">CE91St16_20230</name>
</gene>
<name>A0AA37KP04_9BACT</name>
<comment type="caution">
    <text evidence="2">The sequence shown here is derived from an EMBL/GenBank/DDBJ whole genome shotgun (WGS) entry which is preliminary data.</text>
</comment>
<feature type="region of interest" description="Disordered" evidence="1">
    <location>
        <begin position="47"/>
        <end position="121"/>
    </location>
</feature>
<dbReference type="AlphaFoldDB" id="A0AA37KP04"/>
<evidence type="ECO:0000313" key="2">
    <source>
        <dbReference type="EMBL" id="GKI19115.1"/>
    </source>
</evidence>
<feature type="compositionally biased region" description="Basic and acidic residues" evidence="1">
    <location>
        <begin position="84"/>
        <end position="97"/>
    </location>
</feature>
<evidence type="ECO:0000256" key="1">
    <source>
        <dbReference type="SAM" id="MobiDB-lite"/>
    </source>
</evidence>
<dbReference type="EMBL" id="BQOL01000001">
    <property type="protein sequence ID" value="GKI19115.1"/>
    <property type="molecule type" value="Genomic_DNA"/>
</dbReference>
<dbReference type="Proteomes" id="UP001055105">
    <property type="component" value="Unassembled WGS sequence"/>
</dbReference>
<accession>A0AA37KP04</accession>
<proteinExistence type="predicted"/>
<organism evidence="2 3">
    <name type="scientific">Alistipes finegoldii</name>
    <dbReference type="NCBI Taxonomy" id="214856"/>
    <lineage>
        <taxon>Bacteria</taxon>
        <taxon>Pseudomonadati</taxon>
        <taxon>Bacteroidota</taxon>
        <taxon>Bacteroidia</taxon>
        <taxon>Bacteroidales</taxon>
        <taxon>Rikenellaceae</taxon>
        <taxon>Alistipes</taxon>
    </lineage>
</organism>
<dbReference type="InterPro" id="IPR013321">
    <property type="entry name" value="Arc_rbn_hlx_hlx"/>
</dbReference>
<dbReference type="Gene3D" id="1.10.1220.10">
    <property type="entry name" value="Met repressor-like"/>
    <property type="match status" value="1"/>
</dbReference>
<reference evidence="2" key="1">
    <citation type="submission" date="2022-01" db="EMBL/GenBank/DDBJ databases">
        <title>Novel bile acid biosynthetic pathways are enriched in the microbiome of centenarians.</title>
        <authorList>
            <person name="Sato Y."/>
            <person name="Atarashi K."/>
            <person name="Plichta R.D."/>
            <person name="Arai Y."/>
            <person name="Sasajima S."/>
            <person name="Kearney M.S."/>
            <person name="Suda W."/>
            <person name="Takeshita K."/>
            <person name="Sasaki T."/>
            <person name="Okamoto S."/>
            <person name="Skelly N.A."/>
            <person name="Okamura Y."/>
            <person name="Vlamakis H."/>
            <person name="Li Y."/>
            <person name="Tanoue T."/>
            <person name="Takei H."/>
            <person name="Nittono H."/>
            <person name="Narushima S."/>
            <person name="Irie J."/>
            <person name="Itoh H."/>
            <person name="Moriya K."/>
            <person name="Sugiura Y."/>
            <person name="Suematsu M."/>
            <person name="Moritoki N."/>
            <person name="Shibata S."/>
            <person name="Littman R.D."/>
            <person name="Fischbach A.M."/>
            <person name="Uwamino Y."/>
            <person name="Inoue T."/>
            <person name="Honda A."/>
            <person name="Hattori M."/>
            <person name="Murai T."/>
            <person name="Xavier J.R."/>
            <person name="Hirose N."/>
            <person name="Honda K."/>
        </authorList>
    </citation>
    <scope>NUCLEOTIDE SEQUENCE</scope>
    <source>
        <strain evidence="2">CE91-St16</strain>
    </source>
</reference>
<dbReference type="InterPro" id="IPR010985">
    <property type="entry name" value="Ribbon_hlx_hlx"/>
</dbReference>
<sequence>MAKENNNKSFVLRIDAATMEALEGWAADEFRSINGQLQWIIADALRRSGRLKKPRPSGLRSGDSAGLSPDNDAEVKAGDSFGGRPDDVAGMRPDESVAGRSGDAVSAKPPVPPRSDHSDDM</sequence>
<dbReference type="RefSeq" id="WP_244076764.1">
    <property type="nucleotide sequence ID" value="NZ_AP025581.1"/>
</dbReference>
<protein>
    <submittedName>
        <fullName evidence="2">Uncharacterized protein</fullName>
    </submittedName>
</protein>
<evidence type="ECO:0000313" key="3">
    <source>
        <dbReference type="Proteomes" id="UP001055105"/>
    </source>
</evidence>